<dbReference type="GO" id="GO:0005737">
    <property type="term" value="C:cytoplasm"/>
    <property type="evidence" value="ECO:0007669"/>
    <property type="project" value="UniProtKB-SubCell"/>
</dbReference>
<dbReference type="FunFam" id="2.30.29.30:FF:000391">
    <property type="entry name" value="Sterol 3-beta-glucosyltransferase"/>
    <property type="match status" value="1"/>
</dbReference>
<reference evidence="23 24" key="1">
    <citation type="journal article" date="2018" name="Front. Microbiol.">
        <title>Prospects for Fungal Bioremediation of Acidic Radioactive Waste Sites: Characterization and Genome Sequence of Rhodotorula taiwanensis MD1149.</title>
        <authorList>
            <person name="Tkavc R."/>
            <person name="Matrosova V.Y."/>
            <person name="Grichenko O.E."/>
            <person name="Gostincar C."/>
            <person name="Volpe R.P."/>
            <person name="Klimenkova P."/>
            <person name="Gaidamakova E.K."/>
            <person name="Zhou C.E."/>
            <person name="Stewart B.J."/>
            <person name="Lyman M.G."/>
            <person name="Malfatti S.A."/>
            <person name="Rubinfeld B."/>
            <person name="Courtot M."/>
            <person name="Singh J."/>
            <person name="Dalgard C.L."/>
            <person name="Hamilton T."/>
            <person name="Frey K.G."/>
            <person name="Gunde-Cimerman N."/>
            <person name="Dugan L."/>
            <person name="Daly M.J."/>
        </authorList>
    </citation>
    <scope>NUCLEOTIDE SEQUENCE [LARGE SCALE GENOMIC DNA]</scope>
    <source>
        <strain evidence="23 24">MD1149</strain>
    </source>
</reference>
<keyword evidence="15" id="KW-1207">Sterol metabolism</keyword>
<dbReference type="InterPro" id="IPR002213">
    <property type="entry name" value="UDP_glucos_trans"/>
</dbReference>
<dbReference type="InterPro" id="IPR010610">
    <property type="entry name" value="EryCIII-like_C"/>
</dbReference>
<evidence type="ECO:0000256" key="16">
    <source>
        <dbReference type="ARBA" id="ARBA00023221"/>
    </source>
</evidence>
<dbReference type="GO" id="GO:0005975">
    <property type="term" value="P:carbohydrate metabolic process"/>
    <property type="evidence" value="ECO:0007669"/>
    <property type="project" value="InterPro"/>
</dbReference>
<organism evidence="23 24">
    <name type="scientific">Rhodotorula taiwanensis</name>
    <dbReference type="NCBI Taxonomy" id="741276"/>
    <lineage>
        <taxon>Eukaryota</taxon>
        <taxon>Fungi</taxon>
        <taxon>Dikarya</taxon>
        <taxon>Basidiomycota</taxon>
        <taxon>Pucciniomycotina</taxon>
        <taxon>Microbotryomycetes</taxon>
        <taxon>Sporidiobolales</taxon>
        <taxon>Sporidiobolaceae</taxon>
        <taxon>Rhodotorula</taxon>
    </lineage>
</organism>
<keyword evidence="20" id="KW-0175">Coiled coil</keyword>
<dbReference type="Pfam" id="PF06722">
    <property type="entry name" value="EryCIII-like_C"/>
    <property type="match status" value="1"/>
</dbReference>
<dbReference type="GO" id="GO:0016906">
    <property type="term" value="F:sterol 3-beta-glucosyltransferase activity"/>
    <property type="evidence" value="ECO:0007669"/>
    <property type="project" value="UniProtKB-EC"/>
</dbReference>
<feature type="compositionally biased region" description="Basic residues" evidence="21">
    <location>
        <begin position="222"/>
        <end position="239"/>
    </location>
</feature>
<dbReference type="Pfam" id="PF02893">
    <property type="entry name" value="GRAM"/>
    <property type="match status" value="2"/>
</dbReference>
<evidence type="ECO:0000256" key="6">
    <source>
        <dbReference type="ARBA" id="ARBA00022490"/>
    </source>
</evidence>
<feature type="region of interest" description="Disordered" evidence="21">
    <location>
        <begin position="1405"/>
        <end position="1427"/>
    </location>
</feature>
<keyword evidence="13" id="KW-0443">Lipid metabolism</keyword>
<feature type="region of interest" description="Disordered" evidence="21">
    <location>
        <begin position="168"/>
        <end position="358"/>
    </location>
</feature>
<evidence type="ECO:0000256" key="5">
    <source>
        <dbReference type="ARBA" id="ARBA00017894"/>
    </source>
</evidence>
<feature type="region of interest" description="Disordered" evidence="21">
    <location>
        <begin position="810"/>
        <end position="921"/>
    </location>
</feature>
<feature type="compositionally biased region" description="Basic and acidic residues" evidence="21">
    <location>
        <begin position="240"/>
        <end position="260"/>
    </location>
</feature>
<dbReference type="InterPro" id="IPR050426">
    <property type="entry name" value="Glycosyltransferase_28"/>
</dbReference>
<feature type="domain" description="PH" evidence="22">
    <location>
        <begin position="455"/>
        <end position="549"/>
    </location>
</feature>
<dbReference type="PANTHER" id="PTHR48050">
    <property type="entry name" value="STEROL 3-BETA-GLUCOSYLTRANSFERASE"/>
    <property type="match status" value="1"/>
</dbReference>
<feature type="region of interest" description="Disordered" evidence="21">
    <location>
        <begin position="1"/>
        <end position="152"/>
    </location>
</feature>
<dbReference type="InterPro" id="IPR048066">
    <property type="entry name" value="ATG26_PH_GRAM1"/>
</dbReference>
<dbReference type="STRING" id="741276.A0A2S5B216"/>
<evidence type="ECO:0000256" key="2">
    <source>
        <dbReference type="ARBA" id="ARBA00004496"/>
    </source>
</evidence>
<evidence type="ECO:0000256" key="20">
    <source>
        <dbReference type="SAM" id="Coils"/>
    </source>
</evidence>
<dbReference type="CDD" id="cd13215">
    <property type="entry name" value="PH-GRAM1_AGT26"/>
    <property type="match status" value="1"/>
</dbReference>
<accession>A0A2S5B216</accession>
<comment type="similarity">
    <text evidence="3">Belongs to the glycosyltransferase 28 family.</text>
</comment>
<dbReference type="Pfam" id="PF00169">
    <property type="entry name" value="PH"/>
    <property type="match status" value="1"/>
</dbReference>
<feature type="compositionally biased region" description="Gly residues" evidence="21">
    <location>
        <begin position="58"/>
        <end position="70"/>
    </location>
</feature>
<dbReference type="InterPro" id="IPR001849">
    <property type="entry name" value="PH_domain"/>
</dbReference>
<dbReference type="SUPFAM" id="SSF50729">
    <property type="entry name" value="PH domain-like"/>
    <property type="match status" value="1"/>
</dbReference>
<dbReference type="GO" id="GO:0016126">
    <property type="term" value="P:sterol biosynthetic process"/>
    <property type="evidence" value="ECO:0007669"/>
    <property type="project" value="UniProtKB-KW"/>
</dbReference>
<evidence type="ECO:0000256" key="18">
    <source>
        <dbReference type="ARBA" id="ARBA00047886"/>
    </source>
</evidence>
<dbReference type="Proteomes" id="UP000237144">
    <property type="component" value="Unassembled WGS sequence"/>
</dbReference>
<comment type="catalytic activity">
    <reaction evidence="18">
        <text>ergosterol + UDP-alpha-D-glucose = ergosteryl 3-beta-D-glucoside + UDP + H(+)</text>
        <dbReference type="Rhea" id="RHEA:61836"/>
        <dbReference type="ChEBI" id="CHEBI:15378"/>
        <dbReference type="ChEBI" id="CHEBI:16933"/>
        <dbReference type="ChEBI" id="CHEBI:52973"/>
        <dbReference type="ChEBI" id="CHEBI:58223"/>
        <dbReference type="ChEBI" id="CHEBI:58885"/>
    </reaction>
    <physiologicalReaction direction="left-to-right" evidence="18">
        <dbReference type="Rhea" id="RHEA:61837"/>
    </physiologicalReaction>
</comment>
<evidence type="ECO:0000256" key="14">
    <source>
        <dbReference type="ARBA" id="ARBA00023136"/>
    </source>
</evidence>
<dbReference type="CDD" id="cd03784">
    <property type="entry name" value="GT1_Gtf-like"/>
    <property type="match status" value="1"/>
</dbReference>
<keyword evidence="8" id="KW-0328">Glycosyltransferase</keyword>
<feature type="compositionally biased region" description="Polar residues" evidence="21">
    <location>
        <begin position="827"/>
        <end position="836"/>
    </location>
</feature>
<evidence type="ECO:0000256" key="21">
    <source>
        <dbReference type="SAM" id="MobiDB-lite"/>
    </source>
</evidence>
<evidence type="ECO:0000256" key="1">
    <source>
        <dbReference type="ARBA" id="ARBA00004170"/>
    </source>
</evidence>
<protein>
    <recommendedName>
        <fullName evidence="5">Sterol 3-beta-glucosyltransferase</fullName>
        <ecNumber evidence="4">2.4.1.173</ecNumber>
    </recommendedName>
    <alternativeName>
        <fullName evidence="17">Autophagy-related protein 26</fullName>
    </alternativeName>
</protein>
<feature type="compositionally biased region" description="Low complexity" evidence="21">
    <location>
        <begin position="687"/>
        <end position="726"/>
    </location>
</feature>
<comment type="caution">
    <text evidence="23">The sequence shown here is derived from an EMBL/GenBank/DDBJ whole genome shotgun (WGS) entry which is preliminary data.</text>
</comment>
<dbReference type="Pfam" id="PF03033">
    <property type="entry name" value="Glyco_transf_28"/>
    <property type="match status" value="1"/>
</dbReference>
<keyword evidence="10" id="KW-0677">Repeat</keyword>
<evidence type="ECO:0000256" key="13">
    <source>
        <dbReference type="ARBA" id="ARBA00023098"/>
    </source>
</evidence>
<feature type="compositionally biased region" description="Acidic residues" evidence="21">
    <location>
        <begin position="1569"/>
        <end position="1598"/>
    </location>
</feature>
<evidence type="ECO:0000313" key="23">
    <source>
        <dbReference type="EMBL" id="POY70810.1"/>
    </source>
</evidence>
<feature type="compositionally biased region" description="Basic and acidic residues" evidence="21">
    <location>
        <begin position="1"/>
        <end position="10"/>
    </location>
</feature>
<keyword evidence="14" id="KW-0472">Membrane</keyword>
<evidence type="ECO:0000256" key="17">
    <source>
        <dbReference type="ARBA" id="ARBA00029843"/>
    </source>
</evidence>
<feature type="compositionally biased region" description="Basic and acidic residues" evidence="21">
    <location>
        <begin position="172"/>
        <end position="182"/>
    </location>
</feature>
<dbReference type="PROSITE" id="PS50003">
    <property type="entry name" value="PH_DOMAIN"/>
    <property type="match status" value="1"/>
</dbReference>
<feature type="coiled-coil region" evidence="20">
    <location>
        <begin position="1028"/>
        <end position="1061"/>
    </location>
</feature>
<dbReference type="InterPro" id="IPR011993">
    <property type="entry name" value="PH-like_dom_sf"/>
</dbReference>
<keyword evidence="6" id="KW-0963">Cytoplasm</keyword>
<dbReference type="GO" id="GO:0016020">
    <property type="term" value="C:membrane"/>
    <property type="evidence" value="ECO:0007669"/>
    <property type="project" value="UniProtKB-SubCell"/>
</dbReference>
<feature type="compositionally biased region" description="Basic and acidic residues" evidence="21">
    <location>
        <begin position="1415"/>
        <end position="1427"/>
    </location>
</feature>
<evidence type="ECO:0000256" key="7">
    <source>
        <dbReference type="ARBA" id="ARBA00022516"/>
    </source>
</evidence>
<dbReference type="EC" id="2.4.1.173" evidence="4"/>
<keyword evidence="9" id="KW-0808">Transferase</keyword>
<name>A0A2S5B216_9BASI</name>
<evidence type="ECO:0000256" key="9">
    <source>
        <dbReference type="ARBA" id="ARBA00022679"/>
    </source>
</evidence>
<evidence type="ECO:0000256" key="15">
    <source>
        <dbReference type="ARBA" id="ARBA00023166"/>
    </source>
</evidence>
<dbReference type="FunFam" id="3.40.50.2000:FF:000029">
    <property type="entry name" value="Sterol 3-beta-glucosyltransferase"/>
    <property type="match status" value="1"/>
</dbReference>
<keyword evidence="12" id="KW-0756">Sterol biosynthesis</keyword>
<keyword evidence="16" id="KW-0753">Steroid metabolism</keyword>
<evidence type="ECO:0000256" key="8">
    <source>
        <dbReference type="ARBA" id="ARBA00022676"/>
    </source>
</evidence>
<feature type="compositionally biased region" description="Basic and acidic residues" evidence="21">
    <location>
        <begin position="841"/>
        <end position="853"/>
    </location>
</feature>
<feature type="compositionally biased region" description="Basic and acidic residues" evidence="21">
    <location>
        <begin position="658"/>
        <end position="678"/>
    </location>
</feature>
<evidence type="ECO:0000256" key="3">
    <source>
        <dbReference type="ARBA" id="ARBA00006962"/>
    </source>
</evidence>
<evidence type="ECO:0000256" key="12">
    <source>
        <dbReference type="ARBA" id="ARBA00023011"/>
    </source>
</evidence>
<evidence type="ECO:0000256" key="19">
    <source>
        <dbReference type="ARBA" id="ARBA00049453"/>
    </source>
</evidence>
<dbReference type="EMBL" id="PJQD01000097">
    <property type="protein sequence ID" value="POY70810.1"/>
    <property type="molecule type" value="Genomic_DNA"/>
</dbReference>
<evidence type="ECO:0000256" key="11">
    <source>
        <dbReference type="ARBA" id="ARBA00022955"/>
    </source>
</evidence>
<keyword evidence="11" id="KW-0752">Steroid biosynthesis</keyword>
<dbReference type="CDD" id="cd13216">
    <property type="entry name" value="PH-GRAM2_AGT26"/>
    <property type="match status" value="1"/>
</dbReference>
<dbReference type="FunFam" id="2.30.29.30:FF:000303">
    <property type="entry name" value="Sterol 3-beta-glucosyltransferase"/>
    <property type="match status" value="1"/>
</dbReference>
<proteinExistence type="inferred from homology"/>
<feature type="compositionally biased region" description="Low complexity" evidence="21">
    <location>
        <begin position="1617"/>
        <end position="1638"/>
    </location>
</feature>
<dbReference type="Gene3D" id="2.30.29.30">
    <property type="entry name" value="Pleckstrin-homology domain (PH domain)/Phosphotyrosine-binding domain (PTB)"/>
    <property type="match status" value="2"/>
</dbReference>
<dbReference type="InterPro" id="IPR004276">
    <property type="entry name" value="GlycoTrans_28_N"/>
</dbReference>
<feature type="region of interest" description="Disordered" evidence="21">
    <location>
        <begin position="738"/>
        <end position="774"/>
    </location>
</feature>
<feature type="region of interest" description="Disordered" evidence="21">
    <location>
        <begin position="623"/>
        <end position="726"/>
    </location>
</feature>
<keyword evidence="7" id="KW-0444">Lipid biosynthesis</keyword>
<dbReference type="SMART" id="SM00568">
    <property type="entry name" value="GRAM"/>
    <property type="match status" value="2"/>
</dbReference>
<keyword evidence="24" id="KW-1185">Reference proteome</keyword>
<dbReference type="InterPro" id="IPR048065">
    <property type="entry name" value="ATG26_PH_GRAM2"/>
</dbReference>
<dbReference type="PANTHER" id="PTHR48050:SF25">
    <property type="entry name" value="STEROL 3-BETA-GLUCOSYLTRANSFERASE"/>
    <property type="match status" value="1"/>
</dbReference>
<dbReference type="Gene3D" id="3.40.50.2000">
    <property type="entry name" value="Glycogen Phosphorylase B"/>
    <property type="match status" value="2"/>
</dbReference>
<gene>
    <name evidence="23" type="ORF">BMF94_6222</name>
</gene>
<comment type="catalytic activity">
    <reaction evidence="19">
        <text>a sterol + UDP-alpha-D-glucose = a sterol 3-beta-D-glucoside + UDP + H(+)</text>
        <dbReference type="Rhea" id="RHEA:22724"/>
        <dbReference type="ChEBI" id="CHEBI:15378"/>
        <dbReference type="ChEBI" id="CHEBI:15889"/>
        <dbReference type="ChEBI" id="CHEBI:37424"/>
        <dbReference type="ChEBI" id="CHEBI:58223"/>
        <dbReference type="ChEBI" id="CHEBI:58885"/>
        <dbReference type="EC" id="2.4.1.173"/>
    </reaction>
    <physiologicalReaction direction="left-to-right" evidence="19">
        <dbReference type="Rhea" id="RHEA:22725"/>
    </physiologicalReaction>
</comment>
<feature type="region of interest" description="Disordered" evidence="21">
    <location>
        <begin position="1555"/>
        <end position="1697"/>
    </location>
</feature>
<feature type="compositionally biased region" description="Low complexity" evidence="21">
    <location>
        <begin position="21"/>
        <end position="31"/>
    </location>
</feature>
<evidence type="ECO:0000256" key="10">
    <source>
        <dbReference type="ARBA" id="ARBA00022737"/>
    </source>
</evidence>
<sequence>MESIPKHTDAQRAPTPDVDSSRPSAARSHSAVVGPDVEYQRHTDQLAANADNESLSGRGRGGQRFGGMGQAGIRDGNQDEPFGMQRRPGAQQDETKQSDNTAELERTGFAQPTSAAPTAGSDSDGVSSDEESRAAARALKRHRGPAGLIDTEAEMGIGGAGYGRMAASLDDAEQRKEQEKGGNSKKFWSGGTKSSTGPGGMGSGYMRMIHALAKEDEELERKARHERRKHRHRLRKLRHGDKENDDGTDKESEKPAKSAGDELATYASPPEHAATTPTLARTQECESPASPESRQLEADLKKNERKQKRRAEKNSRDSGDEADMTKSSLLAIHRPIQQRRLTESGVLSGDEERDRMPLDPAKIREIEQLQEEETRKNPGMGSRQGTSSTLASIDTVERREKLSDKLMDVFSLDEPEEVVAEYPCWLFRSILMQGFLYVTAGHLCFYAYLAQKEGATIRSGSLSVRGSKTRRYHKHWLILKDSILSWYPSSTDPYFPDGHIDLHYCISVEESRFHKHHFKVATADKRWHFSADSEASRNEWVKAIKKVVFRCQNEGESVKIAIPLETIVDVEKSSSIEFAEMIRVRVYDADEGYSLDEYYLSYFKDLDAALERINSVLEAFRQHHPQGRGSKGPLPPAAGHEHLEDTTKNTTADIGEVDDYREASSKATKEEKPVERSSTKSLGARVSSLLTGKSGKTSSTEKSPSSDAASIKSAPPTTTAAATDAPVLVAANPPRIDARPAWLPSPKPAPLVAADSTRQPAGGSPPSGWVATLRPSPEHIDVSTVDNRDDVALQGASPLVAVAGTLPQAGGPAAAMESDGTCPNLAPTLSNQPQTQSAASRSDDALASRDPMHAHQAHTYPPGPATSTDDDPATRGSALSRIFSGSTSGGRKILESVTVSSLPGRRKRKDETAEGQVVAEPKSEKEIDEFRKTFGLGEKEELLHDWPAFLFRGLPISGHAYISDNYFCFRSAGLLASRTKMILPMTDVIGVKKHRSYRIGYSGLVVVVKGHEEVFLELSSSERRDACMAALEDQRDLVKRRRKAEEEAKGEKQDSEHQELRELVDLSATRDADLTSPEMPHPQSEAIANQPPIMFSSTTSDFVTFRPEKPLRFTCLTIGSRGDVQPYIAICKGLMAQGHHCKIASHAEYKKWVEGHGIDFAPVGGDPAELMQLMISHDFFTISFMKEAVSKFRGWLDDLLDSAWEGCQDSDVIIESPSAIAGYHVAEALRVPYYRAFTMPWTRTRAYPHAFAVPEVHMGGGYNYMTYTMFDQVFWRATAGQVNSWRKKTLKIRSTNLDAMQQHKIPFLYNFSPVVVPPPLDWRENIHVTGYWWLDNPDDSNSKKWEPPEELLDWMKEAESKDTKVVFVGFGSIIIPDPLEMTRVIVEAAEAAGVYAIVAKGWSDRQKDDGEDTEESKKKREENEAKHSQIMDKPYIFQVKSIPHDWLFPRISAAVHHGGAGTTGASLRAGLPTIIKPFFGDQHFYADRVETLGIGSHITNFDVEHLTEALKKATQDETQIERARLAGEEIRKEDGVATAIECIYRDLEYARSLIPKPSERGKDGVPLESESEDDDEDDAADESSSDDDFSSSDDEDADEEKKSSAPHRDRAQGSSEQSMSADTSAATSQQTESRTTSSDEGWDVMSRGSAVESDSRASSATRREVAPAPAVSADHSPEGTNAGLLGRTLGFLGKPKQ</sequence>
<evidence type="ECO:0000313" key="24">
    <source>
        <dbReference type="Proteomes" id="UP000237144"/>
    </source>
</evidence>
<dbReference type="SMART" id="SM00233">
    <property type="entry name" value="PH"/>
    <property type="match status" value="1"/>
</dbReference>
<evidence type="ECO:0000259" key="22">
    <source>
        <dbReference type="PROSITE" id="PS50003"/>
    </source>
</evidence>
<comment type="subcellular location">
    <subcellularLocation>
        <location evidence="2">Cytoplasm</location>
    </subcellularLocation>
    <subcellularLocation>
        <location evidence="1">Membrane</location>
        <topology evidence="1">Peripheral membrane protein</topology>
    </subcellularLocation>
</comment>
<feature type="compositionally biased region" description="Basic and acidic residues" evidence="21">
    <location>
        <begin position="1599"/>
        <end position="1611"/>
    </location>
</feature>
<dbReference type="OrthoDB" id="10261837at2759"/>
<dbReference type="InterPro" id="IPR004182">
    <property type="entry name" value="GRAM"/>
</dbReference>
<evidence type="ECO:0000256" key="4">
    <source>
        <dbReference type="ARBA" id="ARBA00012650"/>
    </source>
</evidence>
<feature type="region of interest" description="Disordered" evidence="21">
    <location>
        <begin position="369"/>
        <end position="388"/>
    </location>
</feature>
<dbReference type="FunFam" id="3.40.50.2000:FF:000009">
    <property type="entry name" value="Sterol 3-beta-glucosyltransferase UGT80A2"/>
    <property type="match status" value="1"/>
</dbReference>
<dbReference type="SUPFAM" id="SSF53756">
    <property type="entry name" value="UDP-Glycosyltransferase/glycogen phosphorylase"/>
    <property type="match status" value="1"/>
</dbReference>